<evidence type="ECO:0000256" key="5">
    <source>
        <dbReference type="SAM" id="SignalP"/>
    </source>
</evidence>
<sequence length="673" mass="76767">MNRGLLLALGLMAVAANASEWTPVFADDGTGDWEQNWFLEGNKAWVTNGADGMTYSAGPVLKENASHAVLWTKRVFSGDVKIEYDYTRLDANLDAGVNILYIQATGLGTDEWPTDIFQSTEKRWEPWMKSYFLHMNALHVSYATDGRYVAARRYPAAELKKFQKETMFDPKYSDIDLFKPGETWHITAIKENGWLRFVAERNGERHEFKWELCQFPPVNEGRIGLRHMWTRCSRYQNFKVYEKARKPNVLTIILDDAGWKDLGYMGGDIATPAIDRYAKQGIRLNRFYTYSTCTPTRAAFFTGQAPSRSGIVYPIQHDDHYGIPAAADTLPEVFRRNGYKTALIGKWHLGVQPELAPRAHGFDYHYGLRGGWFDQYTRENPETGYDWWRNDGVAPKEEGHTTDLLTADAIRYLKGAGNDPFFLCLSYTAPHVPIQVDPKWAAPYEGKYETQTRVGYAGMMAQLDDSIGRVMETLEKRGLLENTLVVLFSDNGPSSPGKKWYIPDDFHETNFYGNDGVYGDVGPLRGWKAFPYDGGVRTPAFLYWKGRLQADAWDQPVIVQDLYPTILSLAGLEGASEGRDFLHAADPETFYWRTPKNLALRHGDWKLVVYNASPFEPDLKIELFDMEKDVSESNNLAQSHPEKTEELLALLKREFRKDATPHVNQKLLEREGK</sequence>
<name>A0A6C2U3H9_PONDE</name>
<keyword evidence="5" id="KW-0732">Signal</keyword>
<reference evidence="7 8" key="1">
    <citation type="submission" date="2019-04" db="EMBL/GenBank/DDBJ databases">
        <authorList>
            <person name="Van Vliet M D."/>
        </authorList>
    </citation>
    <scope>NUCLEOTIDE SEQUENCE [LARGE SCALE GENOMIC DNA]</scope>
    <source>
        <strain evidence="7 8">F1</strain>
    </source>
</reference>
<dbReference type="Pfam" id="PF00884">
    <property type="entry name" value="Sulfatase"/>
    <property type="match status" value="1"/>
</dbReference>
<dbReference type="InterPro" id="IPR024607">
    <property type="entry name" value="Sulfatase_CS"/>
</dbReference>
<dbReference type="InterPro" id="IPR000917">
    <property type="entry name" value="Sulfatase_N"/>
</dbReference>
<evidence type="ECO:0000256" key="2">
    <source>
        <dbReference type="ARBA" id="ARBA00022723"/>
    </source>
</evidence>
<dbReference type="PANTHER" id="PTHR42693">
    <property type="entry name" value="ARYLSULFATASE FAMILY MEMBER"/>
    <property type="match status" value="1"/>
</dbReference>
<dbReference type="GO" id="GO:0046872">
    <property type="term" value="F:metal ion binding"/>
    <property type="evidence" value="ECO:0007669"/>
    <property type="project" value="UniProtKB-KW"/>
</dbReference>
<accession>A0A6C2U3H9</accession>
<dbReference type="Gene3D" id="3.40.720.10">
    <property type="entry name" value="Alkaline Phosphatase, subunit A"/>
    <property type="match status" value="1"/>
</dbReference>
<dbReference type="PROSITE" id="PS00523">
    <property type="entry name" value="SULFATASE_1"/>
    <property type="match status" value="1"/>
</dbReference>
<keyword evidence="2" id="KW-0479">Metal-binding</keyword>
<gene>
    <name evidence="7" type="primary">atsA_186</name>
    <name evidence="7" type="ORF">PDESU_02743</name>
</gene>
<evidence type="ECO:0000256" key="3">
    <source>
        <dbReference type="ARBA" id="ARBA00022801"/>
    </source>
</evidence>
<feature type="chain" id="PRO_5028857816" evidence="5">
    <location>
        <begin position="27"/>
        <end position="673"/>
    </location>
</feature>
<comment type="similarity">
    <text evidence="1">Belongs to the sulfatase family.</text>
</comment>
<dbReference type="Gene3D" id="2.60.120.200">
    <property type="match status" value="1"/>
</dbReference>
<keyword evidence="3" id="KW-0378">Hydrolase</keyword>
<dbReference type="Pfam" id="PF09224">
    <property type="entry name" value="DUF1961"/>
    <property type="match status" value="1"/>
</dbReference>
<dbReference type="Proteomes" id="UP000366872">
    <property type="component" value="Unassembled WGS sequence"/>
</dbReference>
<evidence type="ECO:0000256" key="1">
    <source>
        <dbReference type="ARBA" id="ARBA00008779"/>
    </source>
</evidence>
<dbReference type="InterPro" id="IPR050738">
    <property type="entry name" value="Sulfatase"/>
</dbReference>
<protein>
    <submittedName>
        <fullName evidence="7">Arylsulfatase</fullName>
    </submittedName>
</protein>
<dbReference type="InterPro" id="IPR015305">
    <property type="entry name" value="DUF1961"/>
</dbReference>
<dbReference type="AlphaFoldDB" id="A0A6C2U3H9"/>
<keyword evidence="8" id="KW-1185">Reference proteome</keyword>
<proteinExistence type="inferred from homology"/>
<organism evidence="7 8">
    <name type="scientific">Pontiella desulfatans</name>
    <dbReference type="NCBI Taxonomy" id="2750659"/>
    <lineage>
        <taxon>Bacteria</taxon>
        <taxon>Pseudomonadati</taxon>
        <taxon>Kiritimatiellota</taxon>
        <taxon>Kiritimatiellia</taxon>
        <taxon>Kiritimatiellales</taxon>
        <taxon>Pontiellaceae</taxon>
        <taxon>Pontiella</taxon>
    </lineage>
</organism>
<dbReference type="EMBL" id="CAAHFG010000001">
    <property type="protein sequence ID" value="VGO14184.1"/>
    <property type="molecule type" value="Genomic_DNA"/>
</dbReference>
<evidence type="ECO:0000256" key="4">
    <source>
        <dbReference type="ARBA" id="ARBA00022837"/>
    </source>
</evidence>
<feature type="signal peptide" evidence="5">
    <location>
        <begin position="1"/>
        <end position="26"/>
    </location>
</feature>
<dbReference type="RefSeq" id="WP_136079685.1">
    <property type="nucleotide sequence ID" value="NZ_CAAHFG010000001.1"/>
</dbReference>
<evidence type="ECO:0000313" key="7">
    <source>
        <dbReference type="EMBL" id="VGO14184.1"/>
    </source>
</evidence>
<evidence type="ECO:0000313" key="8">
    <source>
        <dbReference type="Proteomes" id="UP000366872"/>
    </source>
</evidence>
<dbReference type="GO" id="GO:0004065">
    <property type="term" value="F:arylsulfatase activity"/>
    <property type="evidence" value="ECO:0007669"/>
    <property type="project" value="TreeGrafter"/>
</dbReference>
<dbReference type="PROSITE" id="PS00149">
    <property type="entry name" value="SULFATASE_2"/>
    <property type="match status" value="1"/>
</dbReference>
<dbReference type="PANTHER" id="PTHR42693:SF33">
    <property type="entry name" value="ARYLSULFATASE"/>
    <property type="match status" value="1"/>
</dbReference>
<dbReference type="Gene3D" id="3.30.1120.10">
    <property type="match status" value="1"/>
</dbReference>
<evidence type="ECO:0000259" key="6">
    <source>
        <dbReference type="Pfam" id="PF00884"/>
    </source>
</evidence>
<dbReference type="SUPFAM" id="SSF53649">
    <property type="entry name" value="Alkaline phosphatase-like"/>
    <property type="match status" value="1"/>
</dbReference>
<keyword evidence="4" id="KW-0106">Calcium</keyword>
<dbReference type="InterPro" id="IPR017850">
    <property type="entry name" value="Alkaline_phosphatase_core_sf"/>
</dbReference>
<feature type="domain" description="Sulfatase N-terminal" evidence="6">
    <location>
        <begin position="247"/>
        <end position="571"/>
    </location>
</feature>